<proteinExistence type="inferred from homology"/>
<dbReference type="RefSeq" id="XP_047774922.1">
    <property type="nucleotide sequence ID" value="XM_047920997.1"/>
</dbReference>
<evidence type="ECO:0000256" key="1">
    <source>
        <dbReference type="ARBA" id="ARBA00010088"/>
    </source>
</evidence>
<dbReference type="SUPFAM" id="SSF53474">
    <property type="entry name" value="alpha/beta-Hydrolases"/>
    <property type="match status" value="1"/>
</dbReference>
<evidence type="ECO:0000256" key="2">
    <source>
        <dbReference type="ARBA" id="ARBA00022801"/>
    </source>
</evidence>
<dbReference type="InterPro" id="IPR050266">
    <property type="entry name" value="AB_hydrolase_sf"/>
</dbReference>
<keyword evidence="2" id="KW-0378">Hydrolase</keyword>
<feature type="domain" description="AB hydrolase-1" evidence="3">
    <location>
        <begin position="33"/>
        <end position="287"/>
    </location>
</feature>
<dbReference type="Pfam" id="PF00561">
    <property type="entry name" value="Abhydrolase_1"/>
    <property type="match status" value="1"/>
</dbReference>
<dbReference type="InterPro" id="IPR002410">
    <property type="entry name" value="Peptidase_S33"/>
</dbReference>
<dbReference type="InterPro" id="IPR005945">
    <property type="entry name" value="Pro_imino_pep"/>
</dbReference>
<evidence type="ECO:0000313" key="5">
    <source>
        <dbReference type="Proteomes" id="UP000814176"/>
    </source>
</evidence>
<dbReference type="PIRSF" id="PIRSF005539">
    <property type="entry name" value="Pept_S33_TRI_F1"/>
    <property type="match status" value="1"/>
</dbReference>
<comment type="similarity">
    <text evidence="1">Belongs to the peptidase S33 family.</text>
</comment>
<evidence type="ECO:0000259" key="3">
    <source>
        <dbReference type="Pfam" id="PF00561"/>
    </source>
</evidence>
<evidence type="ECO:0000313" key="4">
    <source>
        <dbReference type="EMBL" id="KAH9831825.1"/>
    </source>
</evidence>
<dbReference type="Gene3D" id="3.40.50.1820">
    <property type="entry name" value="alpha/beta hydrolase"/>
    <property type="match status" value="1"/>
</dbReference>
<dbReference type="PRINTS" id="PR00793">
    <property type="entry name" value="PROAMNOPTASE"/>
</dbReference>
<dbReference type="Proteomes" id="UP000814176">
    <property type="component" value="Unassembled WGS sequence"/>
</dbReference>
<dbReference type="NCBIfam" id="TIGR01250">
    <property type="entry name" value="pro_imino_pep_2"/>
    <property type="match status" value="1"/>
</dbReference>
<reference evidence="4 5" key="1">
    <citation type="journal article" date="2021" name="Environ. Microbiol.">
        <title>Gene family expansions and transcriptome signatures uncover fungal adaptations to wood decay.</title>
        <authorList>
            <person name="Hage H."/>
            <person name="Miyauchi S."/>
            <person name="Viragh M."/>
            <person name="Drula E."/>
            <person name="Min B."/>
            <person name="Chaduli D."/>
            <person name="Navarro D."/>
            <person name="Favel A."/>
            <person name="Norest M."/>
            <person name="Lesage-Meessen L."/>
            <person name="Balint B."/>
            <person name="Merenyi Z."/>
            <person name="de Eugenio L."/>
            <person name="Morin E."/>
            <person name="Martinez A.T."/>
            <person name="Baldrian P."/>
            <person name="Stursova M."/>
            <person name="Martinez M.J."/>
            <person name="Novotny C."/>
            <person name="Magnuson J.K."/>
            <person name="Spatafora J.W."/>
            <person name="Maurice S."/>
            <person name="Pangilinan J."/>
            <person name="Andreopoulos W."/>
            <person name="LaButti K."/>
            <person name="Hundley H."/>
            <person name="Na H."/>
            <person name="Kuo A."/>
            <person name="Barry K."/>
            <person name="Lipzen A."/>
            <person name="Henrissat B."/>
            <person name="Riley R."/>
            <person name="Ahrendt S."/>
            <person name="Nagy L.G."/>
            <person name="Grigoriev I.V."/>
            <person name="Martin F."/>
            <person name="Rosso M.N."/>
        </authorList>
    </citation>
    <scope>NUCLEOTIDE SEQUENCE [LARGE SCALE GENOMIC DNA]</scope>
    <source>
        <strain evidence="4 5">CIRM-BRFM 1785</strain>
    </source>
</reference>
<dbReference type="GeneID" id="72001729"/>
<name>A0ABQ8K5U3_9APHY</name>
<sequence>MGEASRVVDFAVGSETFQTWYTVSGDLKSGIRPLVLLHGGPGFSHEYMRCHAPLLEAKGIPLILYDQLCCGNPTHLCEKPTDFWTVALFVSELDNLLEKLGVRENFDLLGHSWGGILALAYVLDRQPSGLKHLVLVGAPPSISVWNAECRKLLAQLPKDVRETIERCEREGTTDSKEYKEAEHLFFVRHALSLDPPPIGVQRTMAEVGKDDTVYRALFGYSEWDVRGNLGSWDVTDRLKEIKQPTLVINGAQDETTDACAAPLFWEIPNGKWVQFAKSTHMAFYEEPGRYLEVVSTFLTAHVG</sequence>
<comment type="caution">
    <text evidence="4">The sequence shown here is derived from an EMBL/GenBank/DDBJ whole genome shotgun (WGS) entry which is preliminary data.</text>
</comment>
<dbReference type="InterPro" id="IPR029058">
    <property type="entry name" value="AB_hydrolase_fold"/>
</dbReference>
<organism evidence="4 5">
    <name type="scientific">Rhodofomes roseus</name>
    <dbReference type="NCBI Taxonomy" id="34475"/>
    <lineage>
        <taxon>Eukaryota</taxon>
        <taxon>Fungi</taxon>
        <taxon>Dikarya</taxon>
        <taxon>Basidiomycota</taxon>
        <taxon>Agaricomycotina</taxon>
        <taxon>Agaricomycetes</taxon>
        <taxon>Polyporales</taxon>
        <taxon>Rhodofomes</taxon>
    </lineage>
</organism>
<accession>A0ABQ8K5U3</accession>
<dbReference type="EMBL" id="JADCUA010000024">
    <property type="protein sequence ID" value="KAH9831825.1"/>
    <property type="molecule type" value="Genomic_DNA"/>
</dbReference>
<keyword evidence="5" id="KW-1185">Reference proteome</keyword>
<dbReference type="InterPro" id="IPR000073">
    <property type="entry name" value="AB_hydrolase_1"/>
</dbReference>
<gene>
    <name evidence="4" type="ORF">C8Q71DRAFT_714809</name>
</gene>
<dbReference type="PANTHER" id="PTHR43798">
    <property type="entry name" value="MONOACYLGLYCEROL LIPASE"/>
    <property type="match status" value="1"/>
</dbReference>
<protein>
    <submittedName>
        <fullName evidence="4">Proline-specific peptidase</fullName>
    </submittedName>
</protein>